<gene>
    <name evidence="1" type="ORF">DPMN_186727</name>
</gene>
<keyword evidence="2" id="KW-1185">Reference proteome</keyword>
<sequence>MYCEDHSQLCCTNCAFLNHRQCKQVKLVSDIVKTNSTNLNKLLVTIQTILGEMKILRDKQKASMASVQSLYDRQLKIIQKTRRK</sequence>
<reference evidence="1" key="2">
    <citation type="submission" date="2020-11" db="EMBL/GenBank/DDBJ databases">
        <authorList>
            <person name="McCartney M.A."/>
            <person name="Auch B."/>
            <person name="Kono T."/>
            <person name="Mallez S."/>
            <person name="Becker A."/>
            <person name="Gohl D.M."/>
            <person name="Silverstein K.A.T."/>
            <person name="Koren S."/>
            <person name="Bechman K.B."/>
            <person name="Herman A."/>
            <person name="Abrahante J.E."/>
            <person name="Garbe J."/>
        </authorList>
    </citation>
    <scope>NUCLEOTIDE SEQUENCE</scope>
    <source>
        <strain evidence="1">Duluth1</strain>
        <tissue evidence="1">Whole animal</tissue>
    </source>
</reference>
<reference evidence="1" key="1">
    <citation type="journal article" date="2019" name="bioRxiv">
        <title>The Genome of the Zebra Mussel, Dreissena polymorpha: A Resource for Invasive Species Research.</title>
        <authorList>
            <person name="McCartney M.A."/>
            <person name="Auch B."/>
            <person name="Kono T."/>
            <person name="Mallez S."/>
            <person name="Zhang Y."/>
            <person name="Obille A."/>
            <person name="Becker A."/>
            <person name="Abrahante J.E."/>
            <person name="Garbe J."/>
            <person name="Badalamenti J.P."/>
            <person name="Herman A."/>
            <person name="Mangelson H."/>
            <person name="Liachko I."/>
            <person name="Sullivan S."/>
            <person name="Sone E.D."/>
            <person name="Koren S."/>
            <person name="Silverstein K.A.T."/>
            <person name="Beckman K.B."/>
            <person name="Gohl D.M."/>
        </authorList>
    </citation>
    <scope>NUCLEOTIDE SEQUENCE</scope>
    <source>
        <strain evidence="1">Duluth1</strain>
        <tissue evidence="1">Whole animal</tissue>
    </source>
</reference>
<comment type="caution">
    <text evidence="1">The sequence shown here is derived from an EMBL/GenBank/DDBJ whole genome shotgun (WGS) entry which is preliminary data.</text>
</comment>
<evidence type="ECO:0000313" key="2">
    <source>
        <dbReference type="Proteomes" id="UP000828390"/>
    </source>
</evidence>
<dbReference type="AlphaFoldDB" id="A0A9D4DNT0"/>
<dbReference type="Proteomes" id="UP000828390">
    <property type="component" value="Unassembled WGS sequence"/>
</dbReference>
<dbReference type="EMBL" id="JAIWYP010000010">
    <property type="protein sequence ID" value="KAH3752116.1"/>
    <property type="molecule type" value="Genomic_DNA"/>
</dbReference>
<accession>A0A9D4DNT0</accession>
<proteinExistence type="predicted"/>
<evidence type="ECO:0000313" key="1">
    <source>
        <dbReference type="EMBL" id="KAH3752116.1"/>
    </source>
</evidence>
<protein>
    <recommendedName>
        <fullName evidence="3">B box-type domain-containing protein</fullName>
    </recommendedName>
</protein>
<name>A0A9D4DNT0_DREPO</name>
<organism evidence="1 2">
    <name type="scientific">Dreissena polymorpha</name>
    <name type="common">Zebra mussel</name>
    <name type="synonym">Mytilus polymorpha</name>
    <dbReference type="NCBI Taxonomy" id="45954"/>
    <lineage>
        <taxon>Eukaryota</taxon>
        <taxon>Metazoa</taxon>
        <taxon>Spiralia</taxon>
        <taxon>Lophotrochozoa</taxon>
        <taxon>Mollusca</taxon>
        <taxon>Bivalvia</taxon>
        <taxon>Autobranchia</taxon>
        <taxon>Heteroconchia</taxon>
        <taxon>Euheterodonta</taxon>
        <taxon>Imparidentia</taxon>
        <taxon>Neoheterodontei</taxon>
        <taxon>Myida</taxon>
        <taxon>Dreissenoidea</taxon>
        <taxon>Dreissenidae</taxon>
        <taxon>Dreissena</taxon>
    </lineage>
</organism>
<evidence type="ECO:0008006" key="3">
    <source>
        <dbReference type="Google" id="ProtNLM"/>
    </source>
</evidence>